<reference evidence="4 5" key="1">
    <citation type="journal article" date="2016" name="Nat. Commun.">
        <title>Thousands of microbial genomes shed light on interconnected biogeochemical processes in an aquifer system.</title>
        <authorList>
            <person name="Anantharaman K."/>
            <person name="Brown C.T."/>
            <person name="Hug L.A."/>
            <person name="Sharon I."/>
            <person name="Castelle C.J."/>
            <person name="Probst A.J."/>
            <person name="Thomas B.C."/>
            <person name="Singh A."/>
            <person name="Wilkins M.J."/>
            <person name="Karaoz U."/>
            <person name="Brodie E.L."/>
            <person name="Williams K.H."/>
            <person name="Hubbard S.S."/>
            <person name="Banfield J.F."/>
        </authorList>
    </citation>
    <scope>NUCLEOTIDE SEQUENCE [LARGE SCALE GENOMIC DNA]</scope>
</reference>
<evidence type="ECO:0000313" key="4">
    <source>
        <dbReference type="EMBL" id="OGF83349.1"/>
    </source>
</evidence>
<comment type="caution">
    <text evidence="4">The sequence shown here is derived from an EMBL/GenBank/DDBJ whole genome shotgun (WGS) entry which is preliminary data.</text>
</comment>
<sequence length="149" mass="17130">MSERNKAVPASYLILEKEGKVLLGQRINTGYCDGYYDLPAGHVEAEELPLRALIREAMEEIGIEILPEDVQFVHVIYRPKHDETGERVDFFFKALKYSGEPSIKEPNKCGDLQWFPYDDLPEKVTPHVRDVLGRYRKGINYSELSSNNN</sequence>
<gene>
    <name evidence="4" type="ORF">A3B18_02070</name>
</gene>
<dbReference type="Gene3D" id="3.90.79.10">
    <property type="entry name" value="Nucleoside Triphosphate Pyrophosphohydrolase"/>
    <property type="match status" value="1"/>
</dbReference>
<name>A0A1F5X653_9BACT</name>
<feature type="domain" description="Nudix hydrolase" evidence="3">
    <location>
        <begin position="5"/>
        <end position="137"/>
    </location>
</feature>
<comment type="cofactor">
    <cofactor evidence="1">
        <name>Mg(2+)</name>
        <dbReference type="ChEBI" id="CHEBI:18420"/>
    </cofactor>
</comment>
<evidence type="ECO:0000313" key="5">
    <source>
        <dbReference type="Proteomes" id="UP000178684"/>
    </source>
</evidence>
<dbReference type="InterPro" id="IPR015797">
    <property type="entry name" value="NUDIX_hydrolase-like_dom_sf"/>
</dbReference>
<dbReference type="Proteomes" id="UP000178684">
    <property type="component" value="Unassembled WGS sequence"/>
</dbReference>
<dbReference type="PANTHER" id="PTHR43046:SF14">
    <property type="entry name" value="MUTT_NUDIX FAMILY PROTEIN"/>
    <property type="match status" value="1"/>
</dbReference>
<evidence type="ECO:0000256" key="2">
    <source>
        <dbReference type="ARBA" id="ARBA00022801"/>
    </source>
</evidence>
<organism evidence="4 5">
    <name type="scientific">Candidatus Giovannonibacteria bacterium RIFCSPLOWO2_01_FULL_46_13</name>
    <dbReference type="NCBI Taxonomy" id="1798352"/>
    <lineage>
        <taxon>Bacteria</taxon>
        <taxon>Candidatus Giovannoniibacteriota</taxon>
    </lineage>
</organism>
<protein>
    <recommendedName>
        <fullName evidence="3">Nudix hydrolase domain-containing protein</fullName>
    </recommendedName>
</protein>
<dbReference type="InterPro" id="IPR020084">
    <property type="entry name" value="NUDIX_hydrolase_CS"/>
</dbReference>
<proteinExistence type="predicted"/>
<accession>A0A1F5X653</accession>
<dbReference type="GO" id="GO:0016787">
    <property type="term" value="F:hydrolase activity"/>
    <property type="evidence" value="ECO:0007669"/>
    <property type="project" value="UniProtKB-KW"/>
</dbReference>
<dbReference type="PANTHER" id="PTHR43046">
    <property type="entry name" value="GDP-MANNOSE MANNOSYL HYDROLASE"/>
    <property type="match status" value="1"/>
</dbReference>
<dbReference type="CDD" id="cd04683">
    <property type="entry name" value="NUDIX_Hydrolase"/>
    <property type="match status" value="1"/>
</dbReference>
<dbReference type="SUPFAM" id="SSF55811">
    <property type="entry name" value="Nudix"/>
    <property type="match status" value="1"/>
</dbReference>
<dbReference type="Pfam" id="PF00293">
    <property type="entry name" value="NUDIX"/>
    <property type="match status" value="1"/>
</dbReference>
<dbReference type="PROSITE" id="PS51462">
    <property type="entry name" value="NUDIX"/>
    <property type="match status" value="1"/>
</dbReference>
<dbReference type="AlphaFoldDB" id="A0A1F5X653"/>
<dbReference type="InterPro" id="IPR000086">
    <property type="entry name" value="NUDIX_hydrolase_dom"/>
</dbReference>
<keyword evidence="2" id="KW-0378">Hydrolase</keyword>
<evidence type="ECO:0000259" key="3">
    <source>
        <dbReference type="PROSITE" id="PS51462"/>
    </source>
</evidence>
<dbReference type="EMBL" id="MFIE01000001">
    <property type="protein sequence ID" value="OGF83349.1"/>
    <property type="molecule type" value="Genomic_DNA"/>
</dbReference>
<evidence type="ECO:0000256" key="1">
    <source>
        <dbReference type="ARBA" id="ARBA00001946"/>
    </source>
</evidence>
<dbReference type="PROSITE" id="PS00893">
    <property type="entry name" value="NUDIX_BOX"/>
    <property type="match status" value="1"/>
</dbReference>